<protein>
    <submittedName>
        <fullName evidence="1">Uncharacterized protein</fullName>
    </submittedName>
</protein>
<reference evidence="1 2" key="1">
    <citation type="journal article" date="2018" name="Sci. Rep.">
        <title>Genomic signatures of local adaptation to the degree of environmental predictability in rotifers.</title>
        <authorList>
            <person name="Franch-Gras L."/>
            <person name="Hahn C."/>
            <person name="Garcia-Roger E.M."/>
            <person name="Carmona M.J."/>
            <person name="Serra M."/>
            <person name="Gomez A."/>
        </authorList>
    </citation>
    <scope>NUCLEOTIDE SEQUENCE [LARGE SCALE GENOMIC DNA]</scope>
    <source>
        <strain evidence="1">HYR1</strain>
    </source>
</reference>
<accession>A0A3M7Q4G4</accession>
<name>A0A3M7Q4G4_BRAPC</name>
<gene>
    <name evidence="1" type="ORF">BpHYR1_049851</name>
</gene>
<dbReference type="EMBL" id="REGN01007568">
    <property type="protein sequence ID" value="RNA05855.1"/>
    <property type="molecule type" value="Genomic_DNA"/>
</dbReference>
<sequence length="64" mass="7260">MLNHQKYIGSEIKISKTEWSLKGMKKKINSDSLKNWKGNVAGYNHTFSPLNCKRCLGSNIQGAY</sequence>
<evidence type="ECO:0000313" key="2">
    <source>
        <dbReference type="Proteomes" id="UP000276133"/>
    </source>
</evidence>
<proteinExistence type="predicted"/>
<dbReference type="AlphaFoldDB" id="A0A3M7Q4G4"/>
<keyword evidence="2" id="KW-1185">Reference proteome</keyword>
<organism evidence="1 2">
    <name type="scientific">Brachionus plicatilis</name>
    <name type="common">Marine rotifer</name>
    <name type="synonym">Brachionus muelleri</name>
    <dbReference type="NCBI Taxonomy" id="10195"/>
    <lineage>
        <taxon>Eukaryota</taxon>
        <taxon>Metazoa</taxon>
        <taxon>Spiralia</taxon>
        <taxon>Gnathifera</taxon>
        <taxon>Rotifera</taxon>
        <taxon>Eurotatoria</taxon>
        <taxon>Monogononta</taxon>
        <taxon>Pseudotrocha</taxon>
        <taxon>Ploima</taxon>
        <taxon>Brachionidae</taxon>
        <taxon>Brachionus</taxon>
    </lineage>
</organism>
<dbReference type="Proteomes" id="UP000276133">
    <property type="component" value="Unassembled WGS sequence"/>
</dbReference>
<comment type="caution">
    <text evidence="1">The sequence shown here is derived from an EMBL/GenBank/DDBJ whole genome shotgun (WGS) entry which is preliminary data.</text>
</comment>
<dbReference type="OrthoDB" id="545675at2759"/>
<evidence type="ECO:0000313" key="1">
    <source>
        <dbReference type="EMBL" id="RNA05855.1"/>
    </source>
</evidence>